<dbReference type="Gene3D" id="2.60.40.10">
    <property type="entry name" value="Immunoglobulins"/>
    <property type="match status" value="1"/>
</dbReference>
<keyword evidence="1" id="KW-1015">Disulfide bond</keyword>
<dbReference type="PANTHER" id="PTHR11738">
    <property type="entry name" value="MHC CLASS I NK CELL RECEPTOR"/>
    <property type="match status" value="1"/>
</dbReference>
<keyword evidence="2" id="KW-0393">Immunoglobulin domain</keyword>
<dbReference type="InterPro" id="IPR036179">
    <property type="entry name" value="Ig-like_dom_sf"/>
</dbReference>
<evidence type="ECO:0000313" key="5">
    <source>
        <dbReference type="Proteomes" id="UP000886700"/>
    </source>
</evidence>
<dbReference type="PANTHER" id="PTHR11738:SF129">
    <property type="entry name" value="LEUKOCYTE-ASSOCIATED IMMUNOGLOBULIN-LIKE RECEPTOR 1"/>
    <property type="match status" value="1"/>
</dbReference>
<dbReference type="InterPro" id="IPR013783">
    <property type="entry name" value="Ig-like_fold"/>
</dbReference>
<dbReference type="Proteomes" id="UP000886700">
    <property type="component" value="Unplaced"/>
</dbReference>
<feature type="signal peptide" evidence="4">
    <location>
        <begin position="1"/>
        <end position="21"/>
    </location>
</feature>
<dbReference type="GeneID" id="101822350"/>
<keyword evidence="3" id="KW-0472">Membrane</keyword>
<evidence type="ECO:0000256" key="2">
    <source>
        <dbReference type="ARBA" id="ARBA00023319"/>
    </source>
</evidence>
<keyword evidence="3" id="KW-0812">Transmembrane</keyword>
<dbReference type="InterPro" id="IPR050412">
    <property type="entry name" value="Ig-like_Receptors_ImmuneReg"/>
</dbReference>
<gene>
    <name evidence="6" type="primary">Lair2</name>
</gene>
<reference evidence="6" key="1">
    <citation type="submission" date="2025-08" db="UniProtKB">
        <authorList>
            <consortium name="RefSeq"/>
        </authorList>
    </citation>
    <scope>IDENTIFICATION</scope>
    <source>
        <tissue evidence="6">Liver</tissue>
    </source>
</reference>
<feature type="transmembrane region" description="Helical" evidence="3">
    <location>
        <begin position="145"/>
        <end position="166"/>
    </location>
</feature>
<evidence type="ECO:0000256" key="1">
    <source>
        <dbReference type="ARBA" id="ARBA00023157"/>
    </source>
</evidence>
<evidence type="ECO:0000256" key="4">
    <source>
        <dbReference type="SAM" id="SignalP"/>
    </source>
</evidence>
<evidence type="ECO:0000256" key="3">
    <source>
        <dbReference type="SAM" id="Phobius"/>
    </source>
</evidence>
<dbReference type="RefSeq" id="XP_040590086.1">
    <property type="nucleotide sequence ID" value="XM_040734152.1"/>
</dbReference>
<keyword evidence="4" id="KW-0732">Signal</keyword>
<dbReference type="SUPFAM" id="SSF48726">
    <property type="entry name" value="Immunoglobulin"/>
    <property type="match status" value="1"/>
</dbReference>
<proteinExistence type="predicted"/>
<feature type="chain" id="PRO_5045470941" evidence="4">
    <location>
        <begin position="22"/>
        <end position="172"/>
    </location>
</feature>
<organism evidence="5 6">
    <name type="scientific">Mesocricetus auratus</name>
    <name type="common">Golden hamster</name>
    <dbReference type="NCBI Taxonomy" id="10036"/>
    <lineage>
        <taxon>Eukaryota</taxon>
        <taxon>Metazoa</taxon>
        <taxon>Chordata</taxon>
        <taxon>Craniata</taxon>
        <taxon>Vertebrata</taxon>
        <taxon>Euteleostomi</taxon>
        <taxon>Mammalia</taxon>
        <taxon>Eutheria</taxon>
        <taxon>Euarchontoglires</taxon>
        <taxon>Glires</taxon>
        <taxon>Rodentia</taxon>
        <taxon>Myomorpha</taxon>
        <taxon>Muroidea</taxon>
        <taxon>Cricetidae</taxon>
        <taxon>Cricetinae</taxon>
        <taxon>Mesocricetus</taxon>
    </lineage>
</organism>
<keyword evidence="5" id="KW-1185">Reference proteome</keyword>
<dbReference type="Pfam" id="PF13895">
    <property type="entry name" value="Ig_2"/>
    <property type="match status" value="1"/>
</dbReference>
<protein>
    <submittedName>
        <fullName evidence="6">Leukocyte-associated immunoglobulin-like receptor 2 isoform X1</fullName>
    </submittedName>
</protein>
<sequence length="172" mass="18870">MSLCLATVLAVVLCLGQTVNTKEGFLEIPSISVEPGLTVPQGHFVTFVCSSSSGYDIFRLEKENQEVTDKKSTPHSLTEARFRLGPVDDSFAGSYACVYEKESTWSPPSETLELMVTRDYITQAPDPGPAVTSGSYPQDHRGENLIRITVASLVLVTLGVLLFQAYHSQRRK</sequence>
<accession>A0ABM2WH47</accession>
<name>A0ABM2WH47_MESAU</name>
<keyword evidence="3" id="KW-1133">Transmembrane helix</keyword>
<evidence type="ECO:0000313" key="6">
    <source>
        <dbReference type="RefSeq" id="XP_040590086.1"/>
    </source>
</evidence>